<evidence type="ECO:0000259" key="3">
    <source>
        <dbReference type="SMART" id="SM00829"/>
    </source>
</evidence>
<proteinExistence type="predicted"/>
<dbReference type="Gene3D" id="3.90.180.10">
    <property type="entry name" value="Medium-chain alcohol dehydrogenases, catalytic domain"/>
    <property type="match status" value="1"/>
</dbReference>
<organism evidence="4 5">
    <name type="scientific">Okibacterium fritillariae</name>
    <dbReference type="NCBI Taxonomy" id="123320"/>
    <lineage>
        <taxon>Bacteria</taxon>
        <taxon>Bacillati</taxon>
        <taxon>Actinomycetota</taxon>
        <taxon>Actinomycetes</taxon>
        <taxon>Micrococcales</taxon>
        <taxon>Microbacteriaceae</taxon>
        <taxon>Okibacterium</taxon>
    </lineage>
</organism>
<reference evidence="4 5" key="1">
    <citation type="submission" date="2017-02" db="EMBL/GenBank/DDBJ databases">
        <authorList>
            <person name="Peterson S.W."/>
        </authorList>
    </citation>
    <scope>NUCLEOTIDE SEQUENCE [LARGE SCALE GENOMIC DNA]</scope>
    <source>
        <strain evidence="4 5">VKM Ac-2059</strain>
    </source>
</reference>
<dbReference type="InterPro" id="IPR011032">
    <property type="entry name" value="GroES-like_sf"/>
</dbReference>
<protein>
    <submittedName>
        <fullName evidence="4">NADPH:quinone reductase</fullName>
    </submittedName>
</protein>
<evidence type="ECO:0000313" key="4">
    <source>
        <dbReference type="EMBL" id="SKC43889.1"/>
    </source>
</evidence>
<dbReference type="PROSITE" id="PS01162">
    <property type="entry name" value="QOR_ZETA_CRYSTAL"/>
    <property type="match status" value="1"/>
</dbReference>
<keyword evidence="2" id="KW-0560">Oxidoreductase</keyword>
<accession>A0A1T5IXE3</accession>
<dbReference type="Proteomes" id="UP000190857">
    <property type="component" value="Unassembled WGS sequence"/>
</dbReference>
<dbReference type="GO" id="GO:0016651">
    <property type="term" value="F:oxidoreductase activity, acting on NAD(P)H"/>
    <property type="evidence" value="ECO:0007669"/>
    <property type="project" value="TreeGrafter"/>
</dbReference>
<name>A0A1T5IXE3_9MICO</name>
<dbReference type="STRING" id="123320.SAMN06309945_0965"/>
<dbReference type="InterPro" id="IPR036291">
    <property type="entry name" value="NAD(P)-bd_dom_sf"/>
</dbReference>
<dbReference type="OrthoDB" id="9801186at2"/>
<dbReference type="SUPFAM" id="SSF50129">
    <property type="entry name" value="GroES-like"/>
    <property type="match status" value="1"/>
</dbReference>
<dbReference type="SMART" id="SM00829">
    <property type="entry name" value="PKS_ER"/>
    <property type="match status" value="1"/>
</dbReference>
<dbReference type="Pfam" id="PF13602">
    <property type="entry name" value="ADH_zinc_N_2"/>
    <property type="match status" value="1"/>
</dbReference>
<evidence type="ECO:0000256" key="1">
    <source>
        <dbReference type="ARBA" id="ARBA00022857"/>
    </source>
</evidence>
<evidence type="ECO:0000256" key="2">
    <source>
        <dbReference type="ARBA" id="ARBA00023002"/>
    </source>
</evidence>
<dbReference type="InterPro" id="IPR002364">
    <property type="entry name" value="Quin_OxRdtase/zeta-crystal_CS"/>
</dbReference>
<dbReference type="InterPro" id="IPR020843">
    <property type="entry name" value="ER"/>
</dbReference>
<dbReference type="Gene3D" id="3.40.50.720">
    <property type="entry name" value="NAD(P)-binding Rossmann-like Domain"/>
    <property type="match status" value="1"/>
</dbReference>
<dbReference type="RefSeq" id="WP_079727100.1">
    <property type="nucleotide sequence ID" value="NZ_FUZP01000001.1"/>
</dbReference>
<dbReference type="InterPro" id="IPR013154">
    <property type="entry name" value="ADH-like_N"/>
</dbReference>
<dbReference type="SUPFAM" id="SSF51735">
    <property type="entry name" value="NAD(P)-binding Rossmann-fold domains"/>
    <property type="match status" value="1"/>
</dbReference>
<dbReference type="CDD" id="cd05289">
    <property type="entry name" value="MDR_like_2"/>
    <property type="match status" value="1"/>
</dbReference>
<dbReference type="PANTHER" id="PTHR48106">
    <property type="entry name" value="QUINONE OXIDOREDUCTASE PIG3-RELATED"/>
    <property type="match status" value="1"/>
</dbReference>
<keyword evidence="5" id="KW-1185">Reference proteome</keyword>
<dbReference type="AlphaFoldDB" id="A0A1T5IXE3"/>
<sequence>MPRFVQFTEYGDVDRLEVIEVEKPGPAAGEVRVRMTAAGLNPVDFKLREGGPAAAAFGVMLPSGNGNDFAGVVDAVGEGVTQWTVGQRVFGARRFYAQADYVIVGPEHELHATPDALPDEVAGTLAIAGRTAQASVRAVGVSSGETVLVSAAAGGVGILACQVARLRGATVIGTASPSNHEFLRTIGVIPVAYGEGLVERVRELAPQGVDAVLDNAGAETQDAGLALGVNPARINTIADRGYAARIGAQGVGGADARPDDLVEIAERLADGSFVLPIARSFPLDDVREAYRLLEGGHVRGKVVLTTS</sequence>
<dbReference type="EMBL" id="FUZP01000001">
    <property type="protein sequence ID" value="SKC43889.1"/>
    <property type="molecule type" value="Genomic_DNA"/>
</dbReference>
<feature type="domain" description="Enoyl reductase (ER)" evidence="3">
    <location>
        <begin position="11"/>
        <end position="304"/>
    </location>
</feature>
<gene>
    <name evidence="4" type="ORF">SAMN06309945_0965</name>
</gene>
<keyword evidence="1" id="KW-0521">NADP</keyword>
<dbReference type="Pfam" id="PF08240">
    <property type="entry name" value="ADH_N"/>
    <property type="match status" value="1"/>
</dbReference>
<dbReference type="GO" id="GO:0008270">
    <property type="term" value="F:zinc ion binding"/>
    <property type="evidence" value="ECO:0007669"/>
    <property type="project" value="InterPro"/>
</dbReference>
<evidence type="ECO:0000313" key="5">
    <source>
        <dbReference type="Proteomes" id="UP000190857"/>
    </source>
</evidence>
<dbReference type="GO" id="GO:0070402">
    <property type="term" value="F:NADPH binding"/>
    <property type="evidence" value="ECO:0007669"/>
    <property type="project" value="TreeGrafter"/>
</dbReference>